<evidence type="ECO:0000313" key="3">
    <source>
        <dbReference type="Proteomes" id="UP001186041"/>
    </source>
</evidence>
<comment type="caution">
    <text evidence="2">The sequence shown here is derived from an EMBL/GenBank/DDBJ whole genome shotgun (WGS) entry which is preliminary data.</text>
</comment>
<accession>A0AAE4VGG9</accession>
<dbReference type="EMBL" id="JAWLVV010000038">
    <property type="protein sequence ID" value="MDV7294321.1"/>
    <property type="molecule type" value="Genomic_DNA"/>
</dbReference>
<keyword evidence="1" id="KW-1133">Transmembrane helix</keyword>
<proteinExistence type="predicted"/>
<dbReference type="RefSeq" id="WP_268768163.1">
    <property type="nucleotide sequence ID" value="NZ_JAAZWM010000029.1"/>
</dbReference>
<evidence type="ECO:0000256" key="1">
    <source>
        <dbReference type="SAM" id="Phobius"/>
    </source>
</evidence>
<keyword evidence="1" id="KW-0812">Transmembrane</keyword>
<gene>
    <name evidence="2" type="ORF">R4485_29625</name>
</gene>
<reference evidence="2" key="1">
    <citation type="submission" date="2023-10" db="EMBL/GenBank/DDBJ databases">
        <title>Mycolicibacterium fortuitum clinical isolates causing pulmonary infections in humans.</title>
        <authorList>
            <person name="Mejia-Ponce P.M."/>
            <person name="Zenteno-Cuevas R."/>
            <person name="Licona-Cassani C."/>
        </authorList>
    </citation>
    <scope>NUCLEOTIDE SEQUENCE</scope>
    <source>
        <strain evidence="2">M8</strain>
    </source>
</reference>
<dbReference type="AlphaFoldDB" id="A0AAE4VGG9"/>
<organism evidence="2 3">
    <name type="scientific">Mycolicibacterium fortuitum</name>
    <name type="common">Mycobacterium fortuitum</name>
    <dbReference type="NCBI Taxonomy" id="1766"/>
    <lineage>
        <taxon>Bacteria</taxon>
        <taxon>Bacillati</taxon>
        <taxon>Actinomycetota</taxon>
        <taxon>Actinomycetes</taxon>
        <taxon>Mycobacteriales</taxon>
        <taxon>Mycobacteriaceae</taxon>
        <taxon>Mycolicibacterium</taxon>
    </lineage>
</organism>
<keyword evidence="1" id="KW-0472">Membrane</keyword>
<sequence length="43" mass="5282">MTEVEWANLSIPLVVLALYLCIWTHEAIWRCRERRKNHTEERD</sequence>
<protein>
    <recommendedName>
        <fullName evidence="4">Transmembrane protein</fullName>
    </recommendedName>
</protein>
<name>A0AAE4VGG9_MYCFO</name>
<evidence type="ECO:0008006" key="4">
    <source>
        <dbReference type="Google" id="ProtNLM"/>
    </source>
</evidence>
<dbReference type="Proteomes" id="UP001186041">
    <property type="component" value="Unassembled WGS sequence"/>
</dbReference>
<evidence type="ECO:0000313" key="2">
    <source>
        <dbReference type="EMBL" id="MDV7294321.1"/>
    </source>
</evidence>
<feature type="transmembrane region" description="Helical" evidence="1">
    <location>
        <begin position="6"/>
        <end position="25"/>
    </location>
</feature>